<name>A0ABY4KWD0_THEAE</name>
<feature type="domain" description="Alcohol dehydrogenase-like C-terminal" evidence="7">
    <location>
        <begin position="189"/>
        <end position="257"/>
    </location>
</feature>
<evidence type="ECO:0000313" key="10">
    <source>
        <dbReference type="Proteomes" id="UP000832041"/>
    </source>
</evidence>
<comment type="similarity">
    <text evidence="5">Belongs to the zinc-containing alcohol dehydrogenase family.</text>
</comment>
<dbReference type="EMBL" id="CP051627">
    <property type="protein sequence ID" value="UPT19726.1"/>
    <property type="molecule type" value="Genomic_DNA"/>
</dbReference>
<evidence type="ECO:0000256" key="1">
    <source>
        <dbReference type="ARBA" id="ARBA00001947"/>
    </source>
</evidence>
<gene>
    <name evidence="9" type="ORF">FOF52_01040</name>
</gene>
<dbReference type="SUPFAM" id="SSF50129">
    <property type="entry name" value="GroES-like"/>
    <property type="match status" value="1"/>
</dbReference>
<keyword evidence="3 5" id="KW-0862">Zinc</keyword>
<sequence>MRALTWHGPRDVRVETVPDPSVQEPTDAVIRVTSSGLCGSDLHLYEVLAPFMHEGDLLGHEPMGVVEEVGSEVTGLRPGDRVVVPFQIACGHCFMCEQGLQTQCETTQVREQGMGARLFGYTSLYGAVPGAQAEFLRVPHADYGPIRVPEGPPDDRFVYLSDVLPTAWQAVRYAAVPPGGSLAVLGLGPIGDMCCRIAQHLGVEQVFGVDVVPERLDRAARRGVSTFRFDDHTVEEIRERTGGRGPDAVIDAVGMEAHGAPAARAAQRLATRLPRGMGTRLMSTAGVDRLTALLTAIDLVRRGGTVSLSGVYGGMVDPLPMLTLFDKQIQVRMGQANVRRWVDEIMPLLTDDDPLGVDSFATHRLPLAEAPRAYAAFQRKAGGMVKTLFQP</sequence>
<feature type="domain" description="Alcohol dehydrogenase-like N-terminal" evidence="8">
    <location>
        <begin position="25"/>
        <end position="143"/>
    </location>
</feature>
<keyword evidence="4" id="KW-0560">Oxidoreductase</keyword>
<dbReference type="InterPro" id="IPR002328">
    <property type="entry name" value="ADH_Zn_CS"/>
</dbReference>
<evidence type="ECO:0000256" key="5">
    <source>
        <dbReference type="RuleBase" id="RU361277"/>
    </source>
</evidence>
<accession>A0ABY4KWD0</accession>
<protein>
    <submittedName>
        <fullName evidence="9">Alcohol dehydrogenase catalytic domain-containing protein</fullName>
    </submittedName>
</protein>
<dbReference type="InterPro" id="IPR036291">
    <property type="entry name" value="NAD(P)-bd_dom_sf"/>
</dbReference>
<comment type="cofactor">
    <cofactor evidence="1 5">
        <name>Zn(2+)</name>
        <dbReference type="ChEBI" id="CHEBI:29105"/>
    </cofactor>
</comment>
<dbReference type="Gene3D" id="3.40.50.720">
    <property type="entry name" value="NAD(P)-binding Rossmann-like Domain"/>
    <property type="match status" value="1"/>
</dbReference>
<evidence type="ECO:0000259" key="7">
    <source>
        <dbReference type="Pfam" id="PF00107"/>
    </source>
</evidence>
<keyword evidence="2 5" id="KW-0479">Metal-binding</keyword>
<dbReference type="PROSITE" id="PS00059">
    <property type="entry name" value="ADH_ZINC"/>
    <property type="match status" value="1"/>
</dbReference>
<evidence type="ECO:0000313" key="9">
    <source>
        <dbReference type="EMBL" id="UPT19726.1"/>
    </source>
</evidence>
<dbReference type="PANTHER" id="PTHR42813:SF2">
    <property type="entry name" value="DEHYDROGENASE, ZINC-CONTAINING, PUTATIVE (AFU_ORTHOLOGUE AFUA_2G02810)-RELATED"/>
    <property type="match status" value="1"/>
</dbReference>
<dbReference type="Pfam" id="PF08240">
    <property type="entry name" value="ADH_N"/>
    <property type="match status" value="1"/>
</dbReference>
<evidence type="ECO:0000256" key="2">
    <source>
        <dbReference type="ARBA" id="ARBA00022723"/>
    </source>
</evidence>
<reference evidence="9 10" key="1">
    <citation type="submission" date="2020-04" db="EMBL/GenBank/DDBJ databases">
        <title>Thermobifida alba genome sequencing and assembly.</title>
        <authorList>
            <person name="Luzics S."/>
            <person name="Horvath B."/>
            <person name="Nagy I."/>
            <person name="Toth A."/>
            <person name="Nagy I."/>
            <person name="Kukolya J."/>
        </authorList>
    </citation>
    <scope>NUCLEOTIDE SEQUENCE [LARGE SCALE GENOMIC DNA]</scope>
    <source>
        <strain evidence="9 10">DSM 43795</strain>
    </source>
</reference>
<feature type="region of interest" description="Disordered" evidence="6">
    <location>
        <begin position="1"/>
        <end position="21"/>
    </location>
</feature>
<dbReference type="RefSeq" id="WP_248591950.1">
    <property type="nucleotide sequence ID" value="NZ_BAABEB010000001.1"/>
</dbReference>
<evidence type="ECO:0000256" key="6">
    <source>
        <dbReference type="SAM" id="MobiDB-lite"/>
    </source>
</evidence>
<proteinExistence type="inferred from homology"/>
<dbReference type="SUPFAM" id="SSF51735">
    <property type="entry name" value="NAD(P)-binding Rossmann-fold domains"/>
    <property type="match status" value="1"/>
</dbReference>
<dbReference type="Gene3D" id="3.90.180.10">
    <property type="entry name" value="Medium-chain alcohol dehydrogenases, catalytic domain"/>
    <property type="match status" value="1"/>
</dbReference>
<dbReference type="InterPro" id="IPR013154">
    <property type="entry name" value="ADH-like_N"/>
</dbReference>
<dbReference type="Pfam" id="PF00107">
    <property type="entry name" value="ADH_zinc_N"/>
    <property type="match status" value="1"/>
</dbReference>
<dbReference type="InterPro" id="IPR011032">
    <property type="entry name" value="GroES-like_sf"/>
</dbReference>
<keyword evidence="10" id="KW-1185">Reference proteome</keyword>
<evidence type="ECO:0000256" key="4">
    <source>
        <dbReference type="ARBA" id="ARBA00023002"/>
    </source>
</evidence>
<evidence type="ECO:0000259" key="8">
    <source>
        <dbReference type="Pfam" id="PF08240"/>
    </source>
</evidence>
<dbReference type="Proteomes" id="UP000832041">
    <property type="component" value="Chromosome"/>
</dbReference>
<dbReference type="PANTHER" id="PTHR42813">
    <property type="entry name" value="ZINC-TYPE ALCOHOL DEHYDROGENASE-LIKE"/>
    <property type="match status" value="1"/>
</dbReference>
<evidence type="ECO:0000256" key="3">
    <source>
        <dbReference type="ARBA" id="ARBA00022833"/>
    </source>
</evidence>
<dbReference type="InterPro" id="IPR013149">
    <property type="entry name" value="ADH-like_C"/>
</dbReference>
<organism evidence="9 10">
    <name type="scientific">Thermobifida alba</name>
    <name type="common">Thermomonospora alba</name>
    <dbReference type="NCBI Taxonomy" id="53522"/>
    <lineage>
        <taxon>Bacteria</taxon>
        <taxon>Bacillati</taxon>
        <taxon>Actinomycetota</taxon>
        <taxon>Actinomycetes</taxon>
        <taxon>Streptosporangiales</taxon>
        <taxon>Nocardiopsidaceae</taxon>
        <taxon>Thermobifida</taxon>
    </lineage>
</organism>